<dbReference type="Proteomes" id="UP001501475">
    <property type="component" value="Unassembled WGS sequence"/>
</dbReference>
<evidence type="ECO:0008006" key="3">
    <source>
        <dbReference type="Google" id="ProtNLM"/>
    </source>
</evidence>
<evidence type="ECO:0000313" key="1">
    <source>
        <dbReference type="EMBL" id="GAA1754902.1"/>
    </source>
</evidence>
<protein>
    <recommendedName>
        <fullName evidence="3">Secreted protein</fullName>
    </recommendedName>
</protein>
<comment type="caution">
    <text evidence="1">The sequence shown here is derived from an EMBL/GenBank/DDBJ whole genome shotgun (WGS) entry which is preliminary data.</text>
</comment>
<organism evidence="1 2">
    <name type="scientific">Nostocoides vanveenii</name>
    <dbReference type="NCBI Taxonomy" id="330835"/>
    <lineage>
        <taxon>Bacteria</taxon>
        <taxon>Bacillati</taxon>
        <taxon>Actinomycetota</taxon>
        <taxon>Actinomycetes</taxon>
        <taxon>Micrococcales</taxon>
        <taxon>Intrasporangiaceae</taxon>
        <taxon>Nostocoides</taxon>
    </lineage>
</organism>
<dbReference type="EMBL" id="BAAAPN010000034">
    <property type="protein sequence ID" value="GAA1754902.1"/>
    <property type="molecule type" value="Genomic_DNA"/>
</dbReference>
<reference evidence="1 2" key="1">
    <citation type="journal article" date="2019" name="Int. J. Syst. Evol. Microbiol.">
        <title>The Global Catalogue of Microorganisms (GCM) 10K type strain sequencing project: providing services to taxonomists for standard genome sequencing and annotation.</title>
        <authorList>
            <consortium name="The Broad Institute Genomics Platform"/>
            <consortium name="The Broad Institute Genome Sequencing Center for Infectious Disease"/>
            <person name="Wu L."/>
            <person name="Ma J."/>
        </authorList>
    </citation>
    <scope>NUCLEOTIDE SEQUENCE [LARGE SCALE GENOMIC DNA]</scope>
    <source>
        <strain evidence="1 2">JCM 15591</strain>
    </source>
</reference>
<proteinExistence type="predicted"/>
<evidence type="ECO:0000313" key="2">
    <source>
        <dbReference type="Proteomes" id="UP001501475"/>
    </source>
</evidence>
<keyword evidence="2" id="KW-1185">Reference proteome</keyword>
<accession>A0ABN2KFP2</accession>
<gene>
    <name evidence="1" type="ORF">GCM10009810_13380</name>
</gene>
<name>A0ABN2KFP2_9MICO</name>
<sequence length="89" mass="9810">MALSFAAEPRGAGPVGVVRRWAWVVLVVRSVICGLLTLRHKLCTAKLALLCEAKSRDRLPRVFSGEGSGDWSLDCRLCPADPKRRCCQE</sequence>